<dbReference type="Pfam" id="PF07992">
    <property type="entry name" value="Pyr_redox_2"/>
    <property type="match status" value="1"/>
</dbReference>
<sequence>MNKEIVVIGAGFAGMWAALSAARLAKLNQAESILISVIAPVSELRVRPRLYEENVSAMIAPLMPVFNTMDVQFIAGSVSNIDSDSQTIKYLDENQLPQFKQYDRLVLASGSNLRTDLVNGIDQYAFNLDQIDTAATLEQHLKSLAKKPASPSRNTVIVCGGGFTGIEMATELPARLKAMFSEGEDINVIVVERNEQIGSNYSPELQAVIKQASDELGITWMLNTQIEQITDEGLTLSTGERILADTVIWTAGVQANVLTNFFQKSQGPQGRLNVESSLKVNGYENVFATGDVAYAKTDDKGNHALMTCQHAILMGKFAGHNVAASLLDLEPLPYKQENYVTCLDLGSWGAVYTEGWDQVVKSVKDEAKKIKISITNELIYPPAPEYNVIMEQADPLAPWV</sequence>
<dbReference type="PRINTS" id="PR00368">
    <property type="entry name" value="FADPNR"/>
</dbReference>
<dbReference type="InterPro" id="IPR036188">
    <property type="entry name" value="FAD/NAD-bd_sf"/>
</dbReference>
<dbReference type="InterPro" id="IPR023753">
    <property type="entry name" value="FAD/NAD-binding_dom"/>
</dbReference>
<dbReference type="PANTHER" id="PTHR43706:SF45">
    <property type="entry name" value="NADH DEHYDROGENASE-LIKE PROTEIN RV1812C"/>
    <property type="match status" value="1"/>
</dbReference>
<dbReference type="SUPFAM" id="SSF51905">
    <property type="entry name" value="FAD/NAD(P)-binding domain"/>
    <property type="match status" value="1"/>
</dbReference>
<comment type="caution">
    <text evidence="7">The sequence shown here is derived from an EMBL/GenBank/DDBJ whole genome shotgun (WGS) entry which is preliminary data.</text>
</comment>
<organism evidence="7 8">
    <name type="scientific">Pseudoalteromonas gelatinilytica</name>
    <dbReference type="NCBI Taxonomy" id="1703256"/>
    <lineage>
        <taxon>Bacteria</taxon>
        <taxon>Pseudomonadati</taxon>
        <taxon>Pseudomonadota</taxon>
        <taxon>Gammaproteobacteria</taxon>
        <taxon>Alteromonadales</taxon>
        <taxon>Pseudoalteromonadaceae</taxon>
        <taxon>Pseudoalteromonas</taxon>
    </lineage>
</organism>
<dbReference type="RefSeq" id="WP_119853200.1">
    <property type="nucleotide sequence ID" value="NZ_QYSE01000002.1"/>
</dbReference>
<dbReference type="PRINTS" id="PR00411">
    <property type="entry name" value="PNDRDTASEI"/>
</dbReference>
<evidence type="ECO:0000256" key="2">
    <source>
        <dbReference type="ARBA" id="ARBA00022630"/>
    </source>
</evidence>
<dbReference type="Proteomes" id="UP000265938">
    <property type="component" value="Unassembled WGS sequence"/>
</dbReference>
<keyword evidence="4" id="KW-0560">Oxidoreductase</keyword>
<gene>
    <name evidence="7" type="ORF">D4741_12385</name>
</gene>
<name>A0A3A3F2F6_9GAMM</name>
<protein>
    <submittedName>
        <fullName evidence="7">NAD(P)/FAD-dependent oxidoreductase</fullName>
    </submittedName>
</protein>
<dbReference type="PANTHER" id="PTHR43706">
    <property type="entry name" value="NADH DEHYDROGENASE"/>
    <property type="match status" value="1"/>
</dbReference>
<evidence type="ECO:0000313" key="8">
    <source>
        <dbReference type="Proteomes" id="UP000265938"/>
    </source>
</evidence>
<dbReference type="GO" id="GO:0003954">
    <property type="term" value="F:NADH dehydrogenase activity"/>
    <property type="evidence" value="ECO:0007669"/>
    <property type="project" value="InterPro"/>
</dbReference>
<accession>A0A3A3F2F6</accession>
<dbReference type="AlphaFoldDB" id="A0A3A3F2F6"/>
<reference evidence="7 8" key="1">
    <citation type="submission" date="2018-09" db="EMBL/GenBank/DDBJ databases">
        <title>Identification of marine bacteria producing industrial enzymes.</title>
        <authorList>
            <person name="Cheng T.H."/>
            <person name="Saidin J."/>
            <person name="Muhd D.D."/>
            <person name="Isa M.N.M."/>
            <person name="Bakar M.F.A."/>
            <person name="Ismail N."/>
        </authorList>
    </citation>
    <scope>NUCLEOTIDE SEQUENCE [LARGE SCALE GENOMIC DNA]</scope>
    <source>
        <strain evidence="7 8">MNAD 1.6</strain>
    </source>
</reference>
<evidence type="ECO:0000259" key="6">
    <source>
        <dbReference type="Pfam" id="PF07992"/>
    </source>
</evidence>
<evidence type="ECO:0000256" key="1">
    <source>
        <dbReference type="ARBA" id="ARBA00005272"/>
    </source>
</evidence>
<keyword evidence="2" id="KW-0285">Flavoprotein</keyword>
<evidence type="ECO:0000313" key="7">
    <source>
        <dbReference type="EMBL" id="RJF35760.1"/>
    </source>
</evidence>
<dbReference type="EMBL" id="QYSE01000002">
    <property type="protein sequence ID" value="RJF35760.1"/>
    <property type="molecule type" value="Genomic_DNA"/>
</dbReference>
<evidence type="ECO:0000256" key="3">
    <source>
        <dbReference type="ARBA" id="ARBA00022827"/>
    </source>
</evidence>
<dbReference type="Gene3D" id="3.50.50.100">
    <property type="match status" value="1"/>
</dbReference>
<evidence type="ECO:0000256" key="4">
    <source>
        <dbReference type="ARBA" id="ARBA00023002"/>
    </source>
</evidence>
<proteinExistence type="inferred from homology"/>
<dbReference type="InterPro" id="IPR045024">
    <property type="entry name" value="NDH-2"/>
</dbReference>
<keyword evidence="3" id="KW-0274">FAD</keyword>
<evidence type="ECO:0000256" key="5">
    <source>
        <dbReference type="ARBA" id="ARBA00023027"/>
    </source>
</evidence>
<feature type="domain" description="FAD/NAD(P)-binding" evidence="6">
    <location>
        <begin position="4"/>
        <end position="315"/>
    </location>
</feature>
<keyword evidence="5" id="KW-0520">NAD</keyword>
<comment type="similarity">
    <text evidence="1">Belongs to the NADH dehydrogenase family.</text>
</comment>